<dbReference type="InterPro" id="IPR036866">
    <property type="entry name" value="RibonucZ/Hydroxyglut_hydro"/>
</dbReference>
<keyword evidence="4 6" id="KW-1133">Transmembrane helix</keyword>
<dbReference type="PANTHER" id="PTHR30619">
    <property type="entry name" value="DNA INTERNALIZATION/COMPETENCE PROTEIN COMEC/REC2"/>
    <property type="match status" value="1"/>
</dbReference>
<evidence type="ECO:0000256" key="5">
    <source>
        <dbReference type="ARBA" id="ARBA00023136"/>
    </source>
</evidence>
<dbReference type="RefSeq" id="WP_189093643.1">
    <property type="nucleotide sequence ID" value="NZ_BMQL01000083.1"/>
</dbReference>
<dbReference type="Pfam" id="PF00753">
    <property type="entry name" value="Lactamase_B"/>
    <property type="match status" value="1"/>
</dbReference>
<feature type="transmembrane region" description="Helical" evidence="6">
    <location>
        <begin position="37"/>
        <end position="64"/>
    </location>
</feature>
<organism evidence="9 10">
    <name type="scientific">Deinococcus ruber</name>
    <dbReference type="NCBI Taxonomy" id="1848197"/>
    <lineage>
        <taxon>Bacteria</taxon>
        <taxon>Thermotogati</taxon>
        <taxon>Deinococcota</taxon>
        <taxon>Deinococci</taxon>
        <taxon>Deinococcales</taxon>
        <taxon>Deinococcaceae</taxon>
        <taxon>Deinococcus</taxon>
    </lineage>
</organism>
<evidence type="ECO:0000256" key="3">
    <source>
        <dbReference type="ARBA" id="ARBA00022692"/>
    </source>
</evidence>
<feature type="transmembrane region" description="Helical" evidence="6">
    <location>
        <begin position="405"/>
        <end position="424"/>
    </location>
</feature>
<evidence type="ECO:0000256" key="6">
    <source>
        <dbReference type="SAM" id="Phobius"/>
    </source>
</evidence>
<dbReference type="AlphaFoldDB" id="A0A918FHI5"/>
<proteinExistence type="predicted"/>
<feature type="transmembrane region" description="Helical" evidence="6">
    <location>
        <begin position="296"/>
        <end position="312"/>
    </location>
</feature>
<name>A0A918FHI5_9DEIO</name>
<keyword evidence="10" id="KW-1185">Reference proteome</keyword>
<reference evidence="9" key="2">
    <citation type="submission" date="2020-09" db="EMBL/GenBank/DDBJ databases">
        <authorList>
            <person name="Sun Q."/>
            <person name="Ohkuma M."/>
        </authorList>
    </citation>
    <scope>NUCLEOTIDE SEQUENCE</scope>
    <source>
        <strain evidence="9">JCM 31311</strain>
    </source>
</reference>
<feature type="transmembrane region" description="Helical" evidence="6">
    <location>
        <begin position="373"/>
        <end position="393"/>
    </location>
</feature>
<feature type="transmembrane region" description="Helical" evidence="6">
    <location>
        <begin position="319"/>
        <end position="337"/>
    </location>
</feature>
<protein>
    <submittedName>
        <fullName evidence="9">DNA internalization-related competence protein ComEC/Rec2</fullName>
    </submittedName>
</protein>
<dbReference type="CDD" id="cd07731">
    <property type="entry name" value="ComA-like_MBL-fold"/>
    <property type="match status" value="1"/>
</dbReference>
<evidence type="ECO:0000313" key="9">
    <source>
        <dbReference type="EMBL" id="GGR37992.1"/>
    </source>
</evidence>
<evidence type="ECO:0000259" key="7">
    <source>
        <dbReference type="Pfam" id="PF00753"/>
    </source>
</evidence>
<dbReference type="PANTHER" id="PTHR30619:SF1">
    <property type="entry name" value="RECOMBINATION PROTEIN 2"/>
    <property type="match status" value="1"/>
</dbReference>
<keyword evidence="2" id="KW-1003">Cell membrane</keyword>
<accession>A0A918FHI5</accession>
<feature type="transmembrane region" description="Helical" evidence="6">
    <location>
        <begin position="343"/>
        <end position="361"/>
    </location>
</feature>
<keyword evidence="3 6" id="KW-0812">Transmembrane</keyword>
<dbReference type="SUPFAM" id="SSF56281">
    <property type="entry name" value="Metallo-hydrolase/oxidoreductase"/>
    <property type="match status" value="1"/>
</dbReference>
<dbReference type="InterPro" id="IPR004477">
    <property type="entry name" value="ComEC_N"/>
</dbReference>
<feature type="transmembrane region" description="Helical" evidence="6">
    <location>
        <begin position="486"/>
        <end position="505"/>
    </location>
</feature>
<feature type="transmembrane region" description="Helical" evidence="6">
    <location>
        <begin position="460"/>
        <end position="479"/>
    </location>
</feature>
<feature type="transmembrane region" description="Helical" evidence="6">
    <location>
        <begin position="436"/>
        <end position="454"/>
    </location>
</feature>
<keyword evidence="5 6" id="KW-0472">Membrane</keyword>
<evidence type="ECO:0000313" key="10">
    <source>
        <dbReference type="Proteomes" id="UP000603865"/>
    </source>
</evidence>
<dbReference type="InterPro" id="IPR035681">
    <property type="entry name" value="ComA-like_MBL"/>
</dbReference>
<dbReference type="GO" id="GO:0005886">
    <property type="term" value="C:plasma membrane"/>
    <property type="evidence" value="ECO:0007669"/>
    <property type="project" value="UniProtKB-SubCell"/>
</dbReference>
<dbReference type="EMBL" id="BMQL01000083">
    <property type="protein sequence ID" value="GGR37992.1"/>
    <property type="molecule type" value="Genomic_DNA"/>
</dbReference>
<dbReference type="Pfam" id="PF03772">
    <property type="entry name" value="Competence"/>
    <property type="match status" value="1"/>
</dbReference>
<sequence length="660" mass="69568">MTENVGRHALPPERIVRLRPSIQQAAWWQRIPASGPLVFGLISGILLGFGSEWWLSAALLALGLTAATRRWWLIGLVLLAGGVGYVREQSWEHAPDPLARYVGGTLTLSGHWDGQFLSLQDPAAKVALSPKPPGPPGELRVTGVLVKPPGVRIPGGFDYAFWLRAQGVHELLAGAAVKSSVPEGGVRGWFRRGLAAGLGTQQAALMTAVELGDKNAISNETFDNGNADADSVQAAFTRAGLAHLMALSGQNVALLTGVLALLFIRTPLGRIGLARYPVMIVLLGAFLWLVGPSPSITRAVLMGAAVLAGQWFGRGRLDVYGVLALTALVGLAAQPAWLFDVGFVLSYLAVLGLTLSNWAAGRLPPSWPEWIRFPLVATVLAEAATLPVVAGSFHQLPLTGLPANLLAEGVMAALVPLGFLAGLLGPLGFMPNLLNAWLLSALLWIAHTFGQAPVLSWGQIGTAGFAAYAVFAAAGVLWLTRRVRLWALALTALLCMLGTALPARLQAPREVVYLDVGQGDSTLIRAGALRMLIDGGGTPRGDYDVGAKTVVPALHALGVNALDVVVATHADADHIEGLVSVLKLLPVGELWIGQRKTGEPLLSELIDVAGLKHIPVREVRRGDGVQSGDISLTVLWPKGAPWSRSVMVVKQLSPALTGSV</sequence>
<dbReference type="NCBIfam" id="TIGR00360">
    <property type="entry name" value="ComEC_N-term"/>
    <property type="match status" value="1"/>
</dbReference>
<feature type="domain" description="Metallo-beta-lactamase" evidence="7">
    <location>
        <begin position="515"/>
        <end position="590"/>
    </location>
</feature>
<evidence type="ECO:0000256" key="4">
    <source>
        <dbReference type="ARBA" id="ARBA00022989"/>
    </source>
</evidence>
<feature type="transmembrane region" description="Helical" evidence="6">
    <location>
        <begin position="273"/>
        <end position="290"/>
    </location>
</feature>
<feature type="domain" description="ComEC/Rec2-related protein" evidence="8">
    <location>
        <begin position="231"/>
        <end position="481"/>
    </location>
</feature>
<evidence type="ECO:0000259" key="8">
    <source>
        <dbReference type="Pfam" id="PF03772"/>
    </source>
</evidence>
<gene>
    <name evidence="9" type="ORF">GCM10008957_54070</name>
</gene>
<dbReference type="Gene3D" id="3.60.15.10">
    <property type="entry name" value="Ribonuclease Z/Hydroxyacylglutathione hydrolase-like"/>
    <property type="match status" value="1"/>
</dbReference>
<dbReference type="InterPro" id="IPR001279">
    <property type="entry name" value="Metallo-B-lactamas"/>
</dbReference>
<comment type="caution">
    <text evidence="9">The sequence shown here is derived from an EMBL/GenBank/DDBJ whole genome shotgun (WGS) entry which is preliminary data.</text>
</comment>
<reference evidence="9" key="1">
    <citation type="journal article" date="2014" name="Int. J. Syst. Evol. Microbiol.">
        <title>Complete genome sequence of Corynebacterium casei LMG S-19264T (=DSM 44701T), isolated from a smear-ripened cheese.</title>
        <authorList>
            <consortium name="US DOE Joint Genome Institute (JGI-PGF)"/>
            <person name="Walter F."/>
            <person name="Albersmeier A."/>
            <person name="Kalinowski J."/>
            <person name="Ruckert C."/>
        </authorList>
    </citation>
    <scope>NUCLEOTIDE SEQUENCE</scope>
    <source>
        <strain evidence="9">JCM 31311</strain>
    </source>
</reference>
<evidence type="ECO:0000256" key="1">
    <source>
        <dbReference type="ARBA" id="ARBA00004651"/>
    </source>
</evidence>
<comment type="subcellular location">
    <subcellularLocation>
        <location evidence="1">Cell membrane</location>
        <topology evidence="1">Multi-pass membrane protein</topology>
    </subcellularLocation>
</comment>
<evidence type="ECO:0000256" key="2">
    <source>
        <dbReference type="ARBA" id="ARBA00022475"/>
    </source>
</evidence>
<dbReference type="Proteomes" id="UP000603865">
    <property type="component" value="Unassembled WGS sequence"/>
</dbReference>
<dbReference type="InterPro" id="IPR052159">
    <property type="entry name" value="Competence_DNA_uptake"/>
</dbReference>
<feature type="transmembrane region" description="Helical" evidence="6">
    <location>
        <begin position="241"/>
        <end position="264"/>
    </location>
</feature>